<dbReference type="STRING" id="1549748.WH95_05190"/>
<dbReference type="EMBL" id="LANI01000003">
    <property type="protein sequence ID" value="KKJ77824.1"/>
    <property type="molecule type" value="Genomic_DNA"/>
</dbReference>
<feature type="domain" description="Nudix hydrolase" evidence="1">
    <location>
        <begin position="116"/>
        <end position="257"/>
    </location>
</feature>
<gene>
    <name evidence="2" type="ORF">WH95_05190</name>
</gene>
<dbReference type="GO" id="GO:0044715">
    <property type="term" value="F:8-oxo-dGDP phosphatase activity"/>
    <property type="evidence" value="ECO:0007669"/>
    <property type="project" value="TreeGrafter"/>
</dbReference>
<protein>
    <recommendedName>
        <fullName evidence="1">Nudix hydrolase domain-containing protein</fullName>
    </recommendedName>
</protein>
<evidence type="ECO:0000313" key="3">
    <source>
        <dbReference type="Proteomes" id="UP000034491"/>
    </source>
</evidence>
<keyword evidence="3" id="KW-1185">Reference proteome</keyword>
<dbReference type="Proteomes" id="UP000034491">
    <property type="component" value="Unassembled WGS sequence"/>
</dbReference>
<dbReference type="Pfam" id="PF00293">
    <property type="entry name" value="NUDIX"/>
    <property type="match status" value="1"/>
</dbReference>
<organism evidence="2 3">
    <name type="scientific">Kiloniella litopenaei</name>
    <dbReference type="NCBI Taxonomy" id="1549748"/>
    <lineage>
        <taxon>Bacteria</taxon>
        <taxon>Pseudomonadati</taxon>
        <taxon>Pseudomonadota</taxon>
        <taxon>Alphaproteobacteria</taxon>
        <taxon>Rhodospirillales</taxon>
        <taxon>Kiloniellaceae</taxon>
        <taxon>Kiloniella</taxon>
    </lineage>
</organism>
<proteinExistence type="predicted"/>
<evidence type="ECO:0000313" key="2">
    <source>
        <dbReference type="EMBL" id="KKJ77824.1"/>
    </source>
</evidence>
<dbReference type="Pfam" id="PF15916">
    <property type="entry name" value="DUF4743"/>
    <property type="match status" value="1"/>
</dbReference>
<name>A0A0M2RBN0_9PROT</name>
<dbReference type="InterPro" id="IPR000086">
    <property type="entry name" value="NUDIX_hydrolase_dom"/>
</dbReference>
<dbReference type="Gene3D" id="3.90.79.10">
    <property type="entry name" value="Nucleoside Triphosphate Pyrophosphohydrolase"/>
    <property type="match status" value="1"/>
</dbReference>
<accession>A0A0M2RBN0</accession>
<reference evidence="2 3" key="1">
    <citation type="submission" date="2015-03" db="EMBL/GenBank/DDBJ databases">
        <title>Genome sequence of Kiloniella sp. P1-1, isolated from the gut microflora of Pacific white shrimp, Penaeus vannamei.</title>
        <authorList>
            <person name="Shao Z."/>
            <person name="Wang L."/>
            <person name="Li X."/>
        </authorList>
    </citation>
    <scope>NUCLEOTIDE SEQUENCE [LARGE SCALE GENOMIC DNA]</scope>
    <source>
        <strain evidence="2 3">P1-1</strain>
    </source>
</reference>
<dbReference type="PROSITE" id="PS51462">
    <property type="entry name" value="NUDIX"/>
    <property type="match status" value="1"/>
</dbReference>
<dbReference type="FunFam" id="3.90.79.10:FF:000019">
    <property type="entry name" value="Thiamin pyrophosphokinase, putative"/>
    <property type="match status" value="1"/>
</dbReference>
<dbReference type="CDD" id="cd03676">
    <property type="entry name" value="NUDIX_Tnr3_like"/>
    <property type="match status" value="1"/>
</dbReference>
<dbReference type="InterPro" id="IPR031804">
    <property type="entry name" value="DUF4743"/>
</dbReference>
<sequence>MSLLERVKTCHFWQPENYRPFIINNEIHGHIAHDLATKLKDFNTVFNVSSQSVTLSDKLTTFESRTGEVESAIKVLVKEGIIPRWRDEEYAVTNSWHLPPLLKMDRGASGHFGIRSYGVHVNGLVKTEEGLKVWIGKRSLAKPNAPGELDHIVAGGQPYGLSILENLIKEAEEEANIPQAISSTAKATGMVSYRCERPDGLKNDHLYIYDLYLDESFIPQNMDGEVEEFYLWPIEKVIDRITKTDDFKYNVSLVLIHFLIREGYLTPDDDIYSDLIEGMHRQAITS</sequence>
<dbReference type="PANTHER" id="PTHR13622:SF8">
    <property type="entry name" value="THIAMIN PYROPHOSPHOKINASE 1"/>
    <property type="match status" value="1"/>
</dbReference>
<dbReference type="RefSeq" id="WP_046503915.1">
    <property type="nucleotide sequence ID" value="NZ_LANI01000003.1"/>
</dbReference>
<dbReference type="PANTHER" id="PTHR13622">
    <property type="entry name" value="THIAMIN PYROPHOSPHOKINASE"/>
    <property type="match status" value="1"/>
</dbReference>
<dbReference type="OrthoDB" id="8438812at2"/>
<dbReference type="InterPro" id="IPR015797">
    <property type="entry name" value="NUDIX_hydrolase-like_dom_sf"/>
</dbReference>
<dbReference type="SUPFAM" id="SSF55811">
    <property type="entry name" value="Nudix"/>
    <property type="match status" value="1"/>
</dbReference>
<comment type="caution">
    <text evidence="2">The sequence shown here is derived from an EMBL/GenBank/DDBJ whole genome shotgun (WGS) entry which is preliminary data.</text>
</comment>
<evidence type="ECO:0000259" key="1">
    <source>
        <dbReference type="PROSITE" id="PS51462"/>
    </source>
</evidence>
<dbReference type="AlphaFoldDB" id="A0A0M2RBN0"/>